<sequence length="39" mass="4448">MVQENGFWLNFCLRREALLVRVEVKDLHQPPVAAGGLKL</sequence>
<reference evidence="2" key="1">
    <citation type="submission" date="2016-11" db="EMBL/GenBank/DDBJ databases">
        <authorList>
            <person name="Jaros S."/>
            <person name="Januszkiewicz K."/>
            <person name="Wedrychowicz H."/>
        </authorList>
    </citation>
    <scope>NUCLEOTIDE SEQUENCE [LARGE SCALE GENOMIC DNA]</scope>
    <source>
        <strain evidence="2">CGMCC 4.3555</strain>
    </source>
</reference>
<dbReference type="Proteomes" id="UP000184388">
    <property type="component" value="Unassembled WGS sequence"/>
</dbReference>
<gene>
    <name evidence="1" type="ORF">SAMN05216268_1351</name>
</gene>
<protein>
    <submittedName>
        <fullName evidence="1">Uncharacterized protein</fullName>
    </submittedName>
</protein>
<organism evidence="1 2">
    <name type="scientific">Streptomyces yunnanensis</name>
    <dbReference type="NCBI Taxonomy" id="156453"/>
    <lineage>
        <taxon>Bacteria</taxon>
        <taxon>Bacillati</taxon>
        <taxon>Actinomycetota</taxon>
        <taxon>Actinomycetes</taxon>
        <taxon>Kitasatosporales</taxon>
        <taxon>Streptomycetaceae</taxon>
        <taxon>Streptomyces</taxon>
    </lineage>
</organism>
<proteinExistence type="predicted"/>
<evidence type="ECO:0000313" key="2">
    <source>
        <dbReference type="Proteomes" id="UP000184388"/>
    </source>
</evidence>
<dbReference type="AlphaFoldDB" id="A0A9X8R099"/>
<name>A0A9X8R099_9ACTN</name>
<feature type="non-terminal residue" evidence="1">
    <location>
        <position position="39"/>
    </location>
</feature>
<evidence type="ECO:0000313" key="1">
    <source>
        <dbReference type="EMBL" id="SHN31945.1"/>
    </source>
</evidence>
<accession>A0A9X8R099</accession>
<dbReference type="EMBL" id="FRBK01000035">
    <property type="protein sequence ID" value="SHN31945.1"/>
    <property type="molecule type" value="Genomic_DNA"/>
</dbReference>
<comment type="caution">
    <text evidence="1">The sequence shown here is derived from an EMBL/GenBank/DDBJ whole genome shotgun (WGS) entry which is preliminary data.</text>
</comment>